<dbReference type="Gene3D" id="1.20.120.330">
    <property type="entry name" value="Nucleotidyltransferases domain 2"/>
    <property type="match status" value="2"/>
</dbReference>
<dbReference type="NCBIfam" id="NF008292">
    <property type="entry name" value="PRK11072.1"/>
    <property type="match status" value="1"/>
</dbReference>
<keyword evidence="11" id="KW-1185">Reference proteome</keyword>
<organism evidence="10 11">
    <name type="scientific">Pseudidiomarina insulisalsae</name>
    <dbReference type="NCBI Taxonomy" id="575789"/>
    <lineage>
        <taxon>Bacteria</taxon>
        <taxon>Pseudomonadati</taxon>
        <taxon>Pseudomonadota</taxon>
        <taxon>Gammaproteobacteria</taxon>
        <taxon>Alteromonadales</taxon>
        <taxon>Idiomarinaceae</taxon>
        <taxon>Pseudidiomarina</taxon>
    </lineage>
</organism>
<comment type="cofactor">
    <cofactor evidence="7">
        <name>Mg(2+)</name>
        <dbReference type="ChEBI" id="CHEBI:18420"/>
    </cofactor>
</comment>
<evidence type="ECO:0000256" key="3">
    <source>
        <dbReference type="ARBA" id="ARBA00022741"/>
    </source>
</evidence>
<dbReference type="InterPro" id="IPR043519">
    <property type="entry name" value="NT_sf"/>
</dbReference>
<dbReference type="PANTHER" id="PTHR30621">
    <property type="entry name" value="GLUTAMINE SYNTHETASE ADENYLYLTRANSFERASE"/>
    <property type="match status" value="1"/>
</dbReference>
<evidence type="ECO:0000259" key="9">
    <source>
        <dbReference type="Pfam" id="PF08335"/>
    </source>
</evidence>
<accession>A0A432YHQ6</accession>
<evidence type="ECO:0000256" key="2">
    <source>
        <dbReference type="ARBA" id="ARBA00022695"/>
    </source>
</evidence>
<dbReference type="AlphaFoldDB" id="A0A432YHQ6"/>
<dbReference type="OrthoDB" id="9759366at2"/>
<dbReference type="InterPro" id="IPR013546">
    <property type="entry name" value="PII_UdlTrfase/GS_AdlTrfase"/>
</dbReference>
<dbReference type="SUPFAM" id="SSF81301">
    <property type="entry name" value="Nucleotidyltransferase"/>
    <property type="match status" value="2"/>
</dbReference>
<dbReference type="RefSeq" id="WP_126754454.1">
    <property type="nucleotide sequence ID" value="NZ_PIPY01000006.1"/>
</dbReference>
<sequence length="932" mass="105474">MTKPTSAEQVKQKVTHISQFVADVTEQDPDAVTLAQNATVVLPGAEDYLRKLQGALEAADDEAAAQRILRSYRKRWFASLAAADIAGQLSLATMLEHLSAAADAFIIAARDWLYPRLSDRYGVPRDSEGAAQPLLVLGMGKLGGRELNFSSDIDLIFCYPERGETDHERKPIETDVFFTKLVQGLVNLLDTVTGDGRVFRVDLRLRPFGQSGPVVTSLAALEYYYQEQGRDWERYAMVKARLIGASSEHEQQFRQLLRPFVYRRYIDFSAIDALRKMKNLINQETKRQGVQNNIKLGPGGIREVEFIAQTFQLIRGGQERQLQTQSLYQAYEVIAGQGLLPQQTVTELLSSYELLRRVEHALQELNDEQTQTLPDNEDAQERVAAVFEQQWPQLLDSIQQAMRTVHQHFQQVIGDNETDDEDAGPLQILWQDMIEDATALDVLQDYGLNKQRAQAIWQLVNELRDEVRKRGSGPRGRKAMGKLVPLLLQRCLQLADAEIVLERVLGILRRIMSRTAYVELLVENVGAREQLVKLCRASSWIAQHLAKLPILLDELIDPQHLYELPAVNDYRAIIDEYLLRIPEQEDDLEAQMNALRQARQSCQLKIAAADISGGLPLMKVSDHLSYLAEAIIGAVVRLAWQQLVARHGCPPGRSPENMGFAVIAYGKLGGIELSYSSDLDLVFVTDSDYQGETDGVKPVETQQFYLRLAQRILHLFTTRTMIGTLYDVDMRLRPSGKAGLLVTRLATYASYLAEDAWTWELQALVRARPVFGDQQLCQAFGKMRKEQLCQPRNADKLAQQVVEMREKMRSHKQQQADNEQSFDLKQGTGGITDIEFLVQYLVLRFSNVSPQLTEYTDNVRILAQAGEAGVLSAAQAEQLTRVYVHQREYLHQLALDDRGSVTHQPFTEERAIVQQAWQEWFPGESESDRRAN</sequence>
<feature type="region of interest" description="Adenylyl removase" evidence="7">
    <location>
        <begin position="1"/>
        <end position="417"/>
    </location>
</feature>
<name>A0A432YHQ6_9GAMM</name>
<evidence type="ECO:0000256" key="6">
    <source>
        <dbReference type="ARBA" id="ARBA00023268"/>
    </source>
</evidence>
<dbReference type="EMBL" id="PIPY01000006">
    <property type="protein sequence ID" value="RUO60507.1"/>
    <property type="molecule type" value="Genomic_DNA"/>
</dbReference>
<feature type="region of interest" description="Adenylyl transferase" evidence="7">
    <location>
        <begin position="421"/>
        <end position="932"/>
    </location>
</feature>
<dbReference type="PANTHER" id="PTHR30621:SF0">
    <property type="entry name" value="BIFUNCTIONAL GLUTAMINE SYNTHETASE ADENYLYLTRANSFERASE_ADENYLYL-REMOVING ENZYME"/>
    <property type="match status" value="1"/>
</dbReference>
<reference evidence="11" key="1">
    <citation type="journal article" date="2018" name="Front. Microbiol.">
        <title>Genome-Based Analysis Reveals the Taxonomy and Diversity of the Family Idiomarinaceae.</title>
        <authorList>
            <person name="Liu Y."/>
            <person name="Lai Q."/>
            <person name="Shao Z."/>
        </authorList>
    </citation>
    <scope>NUCLEOTIDE SEQUENCE [LARGE SCALE GENOMIC DNA]</scope>
    <source>
        <strain evidence="11">CVS-6</strain>
    </source>
</reference>
<dbReference type="CDD" id="cd05401">
    <property type="entry name" value="NT_GlnE_GlnD_like"/>
    <property type="match status" value="2"/>
</dbReference>
<dbReference type="InterPro" id="IPR023057">
    <property type="entry name" value="GlnE"/>
</dbReference>
<keyword evidence="3 7" id="KW-0547">Nucleotide-binding</keyword>
<proteinExistence type="inferred from homology"/>
<comment type="caution">
    <text evidence="10">The sequence shown here is derived from an EMBL/GenBank/DDBJ whole genome shotgun (WGS) entry which is preliminary data.</text>
</comment>
<dbReference type="GO" id="GO:0016874">
    <property type="term" value="F:ligase activity"/>
    <property type="evidence" value="ECO:0007669"/>
    <property type="project" value="UniProtKB-KW"/>
</dbReference>
<dbReference type="GO" id="GO:0000820">
    <property type="term" value="P:regulation of glutamine family amino acid metabolic process"/>
    <property type="evidence" value="ECO:0007669"/>
    <property type="project" value="UniProtKB-UniRule"/>
</dbReference>
<dbReference type="EC" id="2.7.7.89" evidence="7"/>
<keyword evidence="5 7" id="KW-0460">Magnesium</keyword>
<feature type="domain" description="Glutamate-ammonia ligase adenylyltransferase repeated" evidence="8">
    <location>
        <begin position="529"/>
        <end position="781"/>
    </location>
</feature>
<dbReference type="Gene3D" id="1.20.120.1510">
    <property type="match status" value="1"/>
</dbReference>
<feature type="domain" description="Glutamate-ammonia ligase adenylyltransferase repeated" evidence="8">
    <location>
        <begin position="13"/>
        <end position="254"/>
    </location>
</feature>
<evidence type="ECO:0000256" key="1">
    <source>
        <dbReference type="ARBA" id="ARBA00022679"/>
    </source>
</evidence>
<dbReference type="FunFam" id="1.20.120.330:FF:000005">
    <property type="entry name" value="Bifunctional glutamine synthetase adenylyltransferase/adenylyl-removing enzyme"/>
    <property type="match status" value="1"/>
</dbReference>
<dbReference type="Proteomes" id="UP000288259">
    <property type="component" value="Unassembled WGS sequence"/>
</dbReference>
<dbReference type="Pfam" id="PF03710">
    <property type="entry name" value="GlnE"/>
    <property type="match status" value="2"/>
</dbReference>
<gene>
    <name evidence="7" type="primary">glnE</name>
    <name evidence="10" type="ORF">CWI71_06460</name>
</gene>
<dbReference type="HAMAP" id="MF_00802">
    <property type="entry name" value="GlnE"/>
    <property type="match status" value="1"/>
</dbReference>
<keyword evidence="6 7" id="KW-0511">Multifunctional enzyme</keyword>
<dbReference type="GO" id="GO:0005829">
    <property type="term" value="C:cytosol"/>
    <property type="evidence" value="ECO:0007669"/>
    <property type="project" value="TreeGrafter"/>
</dbReference>
<keyword evidence="2 7" id="KW-0548">Nucleotidyltransferase</keyword>
<evidence type="ECO:0000256" key="5">
    <source>
        <dbReference type="ARBA" id="ARBA00022842"/>
    </source>
</evidence>
<comment type="catalytic activity">
    <reaction evidence="7">
        <text>[glutamine synthetase]-L-tyrosine + ATP = [glutamine synthetase]-O(4)-(5'-adenylyl)-L-tyrosine + diphosphate</text>
        <dbReference type="Rhea" id="RHEA:18589"/>
        <dbReference type="Rhea" id="RHEA-COMP:10660"/>
        <dbReference type="Rhea" id="RHEA-COMP:10661"/>
        <dbReference type="ChEBI" id="CHEBI:30616"/>
        <dbReference type="ChEBI" id="CHEBI:33019"/>
        <dbReference type="ChEBI" id="CHEBI:46858"/>
        <dbReference type="ChEBI" id="CHEBI:83624"/>
        <dbReference type="EC" id="2.7.7.42"/>
    </reaction>
</comment>
<dbReference type="GO" id="GO:0005524">
    <property type="term" value="F:ATP binding"/>
    <property type="evidence" value="ECO:0007669"/>
    <property type="project" value="UniProtKB-UniRule"/>
</dbReference>
<feature type="domain" description="PII-uridylyltransferase/Glutamine-synthetase adenylyltransferase" evidence="9">
    <location>
        <begin position="275"/>
        <end position="413"/>
    </location>
</feature>
<dbReference type="EC" id="2.7.7.42" evidence="7"/>
<dbReference type="GO" id="GO:0000287">
    <property type="term" value="F:magnesium ion binding"/>
    <property type="evidence" value="ECO:0007669"/>
    <property type="project" value="UniProtKB-UniRule"/>
</dbReference>
<dbReference type="Pfam" id="PF08335">
    <property type="entry name" value="GlnD_UR_UTase"/>
    <property type="match status" value="2"/>
</dbReference>
<dbReference type="GO" id="GO:0008882">
    <property type="term" value="F:[glutamate-ammonia-ligase] adenylyltransferase activity"/>
    <property type="evidence" value="ECO:0007669"/>
    <property type="project" value="UniProtKB-UniRule"/>
</dbReference>
<evidence type="ECO:0000259" key="8">
    <source>
        <dbReference type="Pfam" id="PF03710"/>
    </source>
</evidence>
<protein>
    <recommendedName>
        <fullName evidence="7">Bifunctional glutamine synthetase adenylyltransferase/adenylyl-removing enzyme</fullName>
    </recommendedName>
    <alternativeName>
        <fullName evidence="7">ATP:glutamine synthetase adenylyltransferase</fullName>
    </alternativeName>
    <alternativeName>
        <fullName evidence="7">ATase</fullName>
    </alternativeName>
    <domain>
        <recommendedName>
            <fullName evidence="7">Glutamine synthetase adenylyl-L-tyrosine phosphorylase</fullName>
            <ecNumber evidence="7">2.7.7.89</ecNumber>
        </recommendedName>
        <alternativeName>
            <fullName evidence="7">Adenylyl removase</fullName>
            <shortName evidence="7">AR</shortName>
            <shortName evidence="7">AT-N</shortName>
        </alternativeName>
    </domain>
    <domain>
        <recommendedName>
            <fullName evidence="7">Glutamine synthetase adenylyl transferase</fullName>
            <ecNumber evidence="7">2.7.7.42</ecNumber>
        </recommendedName>
        <alternativeName>
            <fullName evidence="7">Adenylyl transferase</fullName>
            <shortName evidence="7">AT</shortName>
            <shortName evidence="7">AT-C</shortName>
        </alternativeName>
    </domain>
</protein>
<keyword evidence="4 7" id="KW-0067">ATP-binding</keyword>
<comment type="catalytic activity">
    <reaction evidence="7">
        <text>[glutamine synthetase]-O(4)-(5'-adenylyl)-L-tyrosine + phosphate = [glutamine synthetase]-L-tyrosine + ADP</text>
        <dbReference type="Rhea" id="RHEA:43716"/>
        <dbReference type="Rhea" id="RHEA-COMP:10660"/>
        <dbReference type="Rhea" id="RHEA-COMP:10661"/>
        <dbReference type="ChEBI" id="CHEBI:43474"/>
        <dbReference type="ChEBI" id="CHEBI:46858"/>
        <dbReference type="ChEBI" id="CHEBI:83624"/>
        <dbReference type="ChEBI" id="CHEBI:456216"/>
        <dbReference type="EC" id="2.7.7.89"/>
    </reaction>
</comment>
<comment type="function">
    <text evidence="7">Involved in the regulation of glutamine synthetase GlnA, a key enzyme in the process to assimilate ammonia. When cellular nitrogen levels are high, the C-terminal adenylyl transferase (AT) inactivates GlnA by covalent transfer of an adenylyl group from ATP to specific tyrosine residue of GlnA, thus reducing its activity. Conversely, when nitrogen levels are low, the N-terminal adenylyl removase (AR) activates GlnA by removing the adenylyl group by phosphorolysis, increasing its activity. The regulatory region of GlnE binds the signal transduction protein PII (GlnB) which indicates the nitrogen status of the cell.</text>
</comment>
<dbReference type="FunFam" id="3.30.460.10:FF:000009">
    <property type="entry name" value="Bifunctional glutamine synthetase adenylyltransferase/adenylyl-removing enzyme"/>
    <property type="match status" value="1"/>
</dbReference>
<comment type="similarity">
    <text evidence="7">Belongs to the GlnE family.</text>
</comment>
<feature type="domain" description="PII-uridylyltransferase/Glutamine-synthetase adenylyltransferase" evidence="9">
    <location>
        <begin position="804"/>
        <end position="895"/>
    </location>
</feature>
<dbReference type="Gene3D" id="3.30.460.10">
    <property type="entry name" value="Beta Polymerase, domain 2"/>
    <property type="match status" value="2"/>
</dbReference>
<keyword evidence="10" id="KW-0436">Ligase</keyword>
<dbReference type="GO" id="GO:0047388">
    <property type="term" value="F:[glutamine synthetase]-adenylyl-L-tyrosine phosphorylase activity"/>
    <property type="evidence" value="ECO:0007669"/>
    <property type="project" value="UniProtKB-EC"/>
</dbReference>
<dbReference type="InterPro" id="IPR005190">
    <property type="entry name" value="GlnE_rpt_dom"/>
</dbReference>
<dbReference type="Gene3D" id="1.10.4050.10">
    <property type="entry name" value="Glutamine synthase adenylyltransferase GlnE"/>
    <property type="match status" value="1"/>
</dbReference>
<dbReference type="SUPFAM" id="SSF81593">
    <property type="entry name" value="Nucleotidyltransferase substrate binding subunit/domain"/>
    <property type="match status" value="2"/>
</dbReference>
<keyword evidence="1 7" id="KW-0808">Transferase</keyword>
<evidence type="ECO:0000256" key="4">
    <source>
        <dbReference type="ARBA" id="ARBA00022840"/>
    </source>
</evidence>
<evidence type="ECO:0000313" key="11">
    <source>
        <dbReference type="Proteomes" id="UP000288259"/>
    </source>
</evidence>
<evidence type="ECO:0000256" key="7">
    <source>
        <dbReference type="HAMAP-Rule" id="MF_00802"/>
    </source>
</evidence>
<evidence type="ECO:0000313" key="10">
    <source>
        <dbReference type="EMBL" id="RUO60507.1"/>
    </source>
</evidence>